<accession>A0AAN7ZN71</accession>
<dbReference type="EMBL" id="JAVRBK010000005">
    <property type="protein sequence ID" value="KAK5644016.1"/>
    <property type="molecule type" value="Genomic_DNA"/>
</dbReference>
<protein>
    <submittedName>
        <fullName evidence="1">Uncharacterized protein</fullName>
    </submittedName>
</protein>
<sequence length="194" mass="23199">MVIKSTCFQLKEIYKETWVAPNGKTKNQIDHVLIECRDARHILDVRSCRGADYETDHFMVRIKYQQDIPKQYPKRQSVAKKKYYFQDDNIKQRYEELVVGMTIPGEKENNVEEMWAQIKQTIEEASKIAVKGGRVGQNKKWFDKECIQAIEGRGKARARMLQSDTLENRAQYQEEKRRTRQLIRRKRDYTKYKD</sequence>
<organism evidence="1 2">
    <name type="scientific">Pyrocoelia pectoralis</name>
    <dbReference type="NCBI Taxonomy" id="417401"/>
    <lineage>
        <taxon>Eukaryota</taxon>
        <taxon>Metazoa</taxon>
        <taxon>Ecdysozoa</taxon>
        <taxon>Arthropoda</taxon>
        <taxon>Hexapoda</taxon>
        <taxon>Insecta</taxon>
        <taxon>Pterygota</taxon>
        <taxon>Neoptera</taxon>
        <taxon>Endopterygota</taxon>
        <taxon>Coleoptera</taxon>
        <taxon>Polyphaga</taxon>
        <taxon>Elateriformia</taxon>
        <taxon>Elateroidea</taxon>
        <taxon>Lampyridae</taxon>
        <taxon>Lampyrinae</taxon>
        <taxon>Pyrocoelia</taxon>
    </lineage>
</organism>
<proteinExistence type="predicted"/>
<dbReference type="AlphaFoldDB" id="A0AAN7ZN71"/>
<name>A0AAN7ZN71_9COLE</name>
<gene>
    <name evidence="1" type="ORF">RI129_007861</name>
</gene>
<dbReference type="Proteomes" id="UP001329430">
    <property type="component" value="Chromosome 5"/>
</dbReference>
<keyword evidence="2" id="KW-1185">Reference proteome</keyword>
<evidence type="ECO:0000313" key="2">
    <source>
        <dbReference type="Proteomes" id="UP001329430"/>
    </source>
</evidence>
<evidence type="ECO:0000313" key="1">
    <source>
        <dbReference type="EMBL" id="KAK5644016.1"/>
    </source>
</evidence>
<reference evidence="1 2" key="1">
    <citation type="journal article" date="2024" name="Insects">
        <title>An Improved Chromosome-Level Genome Assembly of the Firefly Pyrocoelia pectoralis.</title>
        <authorList>
            <person name="Fu X."/>
            <person name="Meyer-Rochow V.B."/>
            <person name="Ballantyne L."/>
            <person name="Zhu X."/>
        </authorList>
    </citation>
    <scope>NUCLEOTIDE SEQUENCE [LARGE SCALE GENOMIC DNA]</scope>
    <source>
        <strain evidence="1">XCY_ONT2</strain>
    </source>
</reference>
<comment type="caution">
    <text evidence="1">The sequence shown here is derived from an EMBL/GenBank/DDBJ whole genome shotgun (WGS) entry which is preliminary data.</text>
</comment>